<keyword evidence="2" id="KW-0645">Protease</keyword>
<proteinExistence type="predicted"/>
<evidence type="ECO:0000313" key="2">
    <source>
        <dbReference type="EMBL" id="GFD28338.1"/>
    </source>
</evidence>
<feature type="non-terminal residue" evidence="2">
    <location>
        <position position="1"/>
    </location>
</feature>
<organism evidence="2">
    <name type="scientific">Tanacetum cinerariifolium</name>
    <name type="common">Dalmatian daisy</name>
    <name type="synonym">Chrysanthemum cinerariifolium</name>
    <dbReference type="NCBI Taxonomy" id="118510"/>
    <lineage>
        <taxon>Eukaryota</taxon>
        <taxon>Viridiplantae</taxon>
        <taxon>Streptophyta</taxon>
        <taxon>Embryophyta</taxon>
        <taxon>Tracheophyta</taxon>
        <taxon>Spermatophyta</taxon>
        <taxon>Magnoliopsida</taxon>
        <taxon>eudicotyledons</taxon>
        <taxon>Gunneridae</taxon>
        <taxon>Pentapetalae</taxon>
        <taxon>asterids</taxon>
        <taxon>campanulids</taxon>
        <taxon>Asterales</taxon>
        <taxon>Asteraceae</taxon>
        <taxon>Asteroideae</taxon>
        <taxon>Anthemideae</taxon>
        <taxon>Anthemidinae</taxon>
        <taxon>Tanacetum</taxon>
    </lineage>
</organism>
<dbReference type="GO" id="GO:0006508">
    <property type="term" value="P:proteolysis"/>
    <property type="evidence" value="ECO:0007669"/>
    <property type="project" value="UniProtKB-KW"/>
</dbReference>
<dbReference type="AlphaFoldDB" id="A0A699V3J1"/>
<keyword evidence="2" id="KW-0378">Hydrolase</keyword>
<feature type="region of interest" description="Disordered" evidence="1">
    <location>
        <begin position="57"/>
        <end position="79"/>
    </location>
</feature>
<evidence type="ECO:0000256" key="1">
    <source>
        <dbReference type="SAM" id="MobiDB-lite"/>
    </source>
</evidence>
<dbReference type="EMBL" id="BKCJ011384413">
    <property type="protein sequence ID" value="GFD28338.1"/>
    <property type="molecule type" value="Genomic_DNA"/>
</dbReference>
<reference evidence="2" key="1">
    <citation type="journal article" date="2019" name="Sci. Rep.">
        <title>Draft genome of Tanacetum cinerariifolium, the natural source of mosquito coil.</title>
        <authorList>
            <person name="Yamashiro T."/>
            <person name="Shiraishi A."/>
            <person name="Satake H."/>
            <person name="Nakayama K."/>
        </authorList>
    </citation>
    <scope>NUCLEOTIDE SEQUENCE</scope>
</reference>
<protein>
    <submittedName>
        <fullName evidence="2">Ulp1 protease family, C-terminal catalytic domain-containing protein</fullName>
    </submittedName>
</protein>
<sequence length="79" mass="9318">SYIGAEGEWKCGLAKESKKQNEQLNSLRLKFATKIMLSKFNLLREKFMKLVQAFEQKTEEERKKSIDDAIANRDHREEI</sequence>
<name>A0A699V3J1_TANCI</name>
<gene>
    <name evidence="2" type="ORF">Tci_900307</name>
</gene>
<dbReference type="GO" id="GO:0008233">
    <property type="term" value="F:peptidase activity"/>
    <property type="evidence" value="ECO:0007669"/>
    <property type="project" value="UniProtKB-KW"/>
</dbReference>
<comment type="caution">
    <text evidence="2">The sequence shown here is derived from an EMBL/GenBank/DDBJ whole genome shotgun (WGS) entry which is preliminary data.</text>
</comment>
<accession>A0A699V3J1</accession>